<reference evidence="2" key="1">
    <citation type="submission" date="2018-06" db="EMBL/GenBank/DDBJ databases">
        <authorList>
            <consortium name="PulseNet: The National Subtyping Network for Foodborne Disease Surveillance"/>
            <person name="Tarr C.L."/>
            <person name="Trees E."/>
            <person name="Katz L.S."/>
            <person name="Carleton-Romer H.A."/>
            <person name="Stroika S."/>
            <person name="Kucerova Z."/>
            <person name="Roache K.F."/>
            <person name="Sabol A.L."/>
            <person name="Besser J."/>
            <person name="Gerner-Smidt P."/>
        </authorList>
    </citation>
    <scope>NUCLEOTIDE SEQUENCE</scope>
    <source>
        <strain evidence="2">PNUSAS043090</strain>
    </source>
</reference>
<evidence type="ECO:0000313" key="2">
    <source>
        <dbReference type="EMBL" id="EBO4818045.1"/>
    </source>
</evidence>
<proteinExistence type="predicted"/>
<sequence length="375" mass="41841">MALNETLTLAINSYRDTLNDAVKIPDVSITLDGKKLSDLNTRIMSVSLTDNRGFEADQITITVDDADGEVQLPQRGTRLAVGLGWKGEALTDKGVYVVDEVTHEGPPDRLEITARSADFREEFNVKREVSWHDVTVERVVSAIAHRYGLTAQISDMLMDIEIDHADQTQESDMSFLTRMADMLGAIATVKNGSLLFILPGGGFTASGQPLPSFALTRSHGDRHQFRIADRQAYTGVRAYWLDLNFGKKKKVSVKRRRPPKPKKEKSSSREGNYMEGADGNVYVLRKTYQNEEAAKRAAAAKWQQLQRGAAEFTITLARGRADLYPEMHGAVSGFKTDIDNEDWVIARVEHTIDNSGFTTHLTLELKIPDWIAKTE</sequence>
<dbReference type="SUPFAM" id="SSF69279">
    <property type="entry name" value="Phage tail proteins"/>
    <property type="match status" value="1"/>
</dbReference>
<feature type="compositionally biased region" description="Basic residues" evidence="1">
    <location>
        <begin position="251"/>
        <end position="263"/>
    </location>
</feature>
<dbReference type="EMBL" id="AAGIQQ010000022">
    <property type="protein sequence ID" value="EBO4818045.1"/>
    <property type="molecule type" value="Genomic_DNA"/>
</dbReference>
<dbReference type="AlphaFoldDB" id="A0A5U0PTV4"/>
<organism evidence="2">
    <name type="scientific">Salmonella enterica</name>
    <name type="common">Salmonella choleraesuis</name>
    <dbReference type="NCBI Taxonomy" id="28901"/>
    <lineage>
        <taxon>Bacteria</taxon>
        <taxon>Pseudomonadati</taxon>
        <taxon>Pseudomonadota</taxon>
        <taxon>Gammaproteobacteria</taxon>
        <taxon>Enterobacterales</taxon>
        <taxon>Enterobacteriaceae</taxon>
        <taxon>Salmonella</taxon>
    </lineage>
</organism>
<dbReference type="PANTHER" id="PTHR35862:SF3">
    <property type="entry name" value="FELS-2 PROPHAGE PROTEIN"/>
    <property type="match status" value="1"/>
</dbReference>
<evidence type="ECO:0000256" key="1">
    <source>
        <dbReference type="SAM" id="MobiDB-lite"/>
    </source>
</evidence>
<dbReference type="PANTHER" id="PTHR35862">
    <property type="entry name" value="FELS-2 PROPHAGE PROTEIN"/>
    <property type="match status" value="1"/>
</dbReference>
<gene>
    <name evidence="2" type="ORF">DOF42_17225</name>
</gene>
<feature type="region of interest" description="Disordered" evidence="1">
    <location>
        <begin position="251"/>
        <end position="274"/>
    </location>
</feature>
<comment type="caution">
    <text evidence="2">The sequence shown here is derived from an EMBL/GenBank/DDBJ whole genome shotgun (WGS) entry which is preliminary data.</text>
</comment>
<dbReference type="Pfam" id="PF05954">
    <property type="entry name" value="Phage_GPD"/>
    <property type="match status" value="1"/>
</dbReference>
<dbReference type="InterPro" id="IPR052726">
    <property type="entry name" value="Phage_Baseplate_Hub"/>
</dbReference>
<protein>
    <submittedName>
        <fullName evidence="2">Phage late control D family protein</fullName>
    </submittedName>
</protein>
<accession>A0A5U0PTV4</accession>
<name>A0A5U0PTV4_SALER</name>